<dbReference type="EMBL" id="BPLR01010769">
    <property type="protein sequence ID" value="GIY41865.1"/>
    <property type="molecule type" value="Genomic_DNA"/>
</dbReference>
<protein>
    <submittedName>
        <fullName evidence="1">Uncharacterized protein</fullName>
    </submittedName>
</protein>
<keyword evidence="2" id="KW-1185">Reference proteome</keyword>
<evidence type="ECO:0000313" key="1">
    <source>
        <dbReference type="EMBL" id="GIY41865.1"/>
    </source>
</evidence>
<sequence length="89" mass="9970">MSGAEAKSTCPEIDYNGNVKKRRSAIKRGTPFMKCNFEPPVLIDVVRRGSPFSQWQRVVWSESSGLSSIPKLQFGELEEISLIHLCTSL</sequence>
<gene>
    <name evidence="1" type="ORF">CEXT_487261</name>
</gene>
<comment type="caution">
    <text evidence="1">The sequence shown here is derived from an EMBL/GenBank/DDBJ whole genome shotgun (WGS) entry which is preliminary data.</text>
</comment>
<name>A0AAV4T6E4_CAEEX</name>
<organism evidence="1 2">
    <name type="scientific">Caerostris extrusa</name>
    <name type="common">Bark spider</name>
    <name type="synonym">Caerostris bankana</name>
    <dbReference type="NCBI Taxonomy" id="172846"/>
    <lineage>
        <taxon>Eukaryota</taxon>
        <taxon>Metazoa</taxon>
        <taxon>Ecdysozoa</taxon>
        <taxon>Arthropoda</taxon>
        <taxon>Chelicerata</taxon>
        <taxon>Arachnida</taxon>
        <taxon>Araneae</taxon>
        <taxon>Araneomorphae</taxon>
        <taxon>Entelegynae</taxon>
        <taxon>Araneoidea</taxon>
        <taxon>Araneidae</taxon>
        <taxon>Caerostris</taxon>
    </lineage>
</organism>
<accession>A0AAV4T6E4</accession>
<reference evidence="1 2" key="1">
    <citation type="submission" date="2021-06" db="EMBL/GenBank/DDBJ databases">
        <title>Caerostris extrusa draft genome.</title>
        <authorList>
            <person name="Kono N."/>
            <person name="Arakawa K."/>
        </authorList>
    </citation>
    <scope>NUCLEOTIDE SEQUENCE [LARGE SCALE GENOMIC DNA]</scope>
</reference>
<proteinExistence type="predicted"/>
<dbReference type="AlphaFoldDB" id="A0AAV4T6E4"/>
<dbReference type="Proteomes" id="UP001054945">
    <property type="component" value="Unassembled WGS sequence"/>
</dbReference>
<evidence type="ECO:0000313" key="2">
    <source>
        <dbReference type="Proteomes" id="UP001054945"/>
    </source>
</evidence>